<dbReference type="PANTHER" id="PTHR33480:SF5">
    <property type="entry name" value="SI:DKEY-51D8.9"/>
    <property type="match status" value="1"/>
</dbReference>
<proteinExistence type="predicted"/>
<reference evidence="3 4" key="1">
    <citation type="submission" date="2019-06" db="EMBL/GenBank/DDBJ databases">
        <title>A chromosome-scale genome assembly of the European perch, Perca fluviatilis.</title>
        <authorList>
            <person name="Roques C."/>
            <person name="Zahm M."/>
            <person name="Cabau C."/>
            <person name="Klopp C."/>
            <person name="Bouchez O."/>
            <person name="Donnadieu C."/>
            <person name="Kuhl H."/>
            <person name="Gislard M."/>
            <person name="Guendouz S."/>
            <person name="Journot L."/>
            <person name="Haffray P."/>
            <person name="Bestin A."/>
            <person name="Morvezen R."/>
            <person name="Feron R."/>
            <person name="Wen M."/>
            <person name="Jouanno E."/>
            <person name="Herpin A."/>
            <person name="Schartl M."/>
            <person name="Postlethwait J."/>
            <person name="Schaerlinger B."/>
            <person name="Chardard D."/>
            <person name="Lecocq T."/>
            <person name="Poncet C."/>
            <person name="Jaffrelo L."/>
            <person name="Lampietro C."/>
            <person name="Guiguen Y."/>
        </authorList>
    </citation>
    <scope>NUCLEOTIDE SEQUENCE [LARGE SCALE GENOMIC DNA]</scope>
    <source>
        <tissue evidence="3">Blood</tissue>
    </source>
</reference>
<dbReference type="PROSITE" id="PS50280">
    <property type="entry name" value="SET"/>
    <property type="match status" value="1"/>
</dbReference>
<feature type="compositionally biased region" description="Polar residues" evidence="1">
    <location>
        <begin position="275"/>
        <end position="284"/>
    </location>
</feature>
<evidence type="ECO:0000313" key="3">
    <source>
        <dbReference type="EMBL" id="KAF1381256.1"/>
    </source>
</evidence>
<feature type="compositionally biased region" description="Acidic residues" evidence="1">
    <location>
        <begin position="463"/>
        <end position="478"/>
    </location>
</feature>
<dbReference type="InterPro" id="IPR001214">
    <property type="entry name" value="SET_dom"/>
</dbReference>
<feature type="compositionally biased region" description="Polar residues" evidence="1">
    <location>
        <begin position="310"/>
        <end position="319"/>
    </location>
</feature>
<sequence length="805" mass="89740">MAPRISPLKDATHYVLSKSDKTCKLEVKYINEVKGRGVFAKTSICKGDFVVEYRGDIINDTESQGRRKLYHPSCAAFMFVFKWKEKTWCIDASREDRSFGRLVNDEHRYPNCRMKKIEVNGKPHLCLFALNNIKEGEEITYDYGGEDCPWRTQTTSITTDSIAADRSKPLPLSANQIDVTGQHKTHQQTTSITTDSTAADRSKPSPLSANEIDVAGQHKTHQKTTSITTDSTAADRSKPSPLPANEIDVAGQHKTHQKTTSITTDSIAADRSKPSPLSANQIDVTGQHKTHQQTTSITTDSTAADRSKPSPLSANQVDVTDQHKTHQKMKDTHLEDLLIDESISESADDYIPDTTSDSDTDSDASLHSNRSIQRSLDYTRDISRSLSSPVCDIKMPDNITFDSNILTSEATGGEEEPCSSQNLKFKSNPLPLSGNQIEDDTHEQMKNTDVEDLMIDESISESADDYIPDTTSDSDTDSDASLHPNRRIKKSLDYTRDISRSLSPPVCDTTTPDAMTFDSNILTSEATGAEEEPCSSQNINDRVVVSSCHNKGGKRVYDKRHYCLYCSKPYAKMARHLESAHENKPDVAKALSFPKASKERKKQLDYIRNKGNFAHNAAVMESGKGELVPFKRPPKEAQGKDFIHCAYCQGLFTRKILWQHMRSCRLRPGSVAPKPGKNRVQSMCTYAGPVPSHISKQLWKVISVMSSDPITDIIKNDHVIIEIGQHLLNKGGISAKNQQYVREKMREMGRLVNGARRVTTLKRMEDVINPKKYIETVKAVKFTCGYDSEANKFLIPSLANKLGNT</sequence>
<dbReference type="PANTHER" id="PTHR33480">
    <property type="entry name" value="SET DOMAIN-CONTAINING PROTEIN-RELATED"/>
    <property type="match status" value="1"/>
</dbReference>
<dbReference type="AlphaFoldDB" id="A0A6A5EFM0"/>
<feature type="region of interest" description="Disordered" evidence="1">
    <location>
        <begin position="178"/>
        <end position="335"/>
    </location>
</feature>
<keyword evidence="4" id="KW-1185">Reference proteome</keyword>
<dbReference type="OrthoDB" id="5376140at2759"/>
<feature type="compositionally biased region" description="Low complexity" evidence="1">
    <location>
        <begin position="223"/>
        <end position="232"/>
    </location>
</feature>
<accession>A0A6A5EFM0</accession>
<feature type="compositionally biased region" description="Low complexity" evidence="1">
    <location>
        <begin position="292"/>
        <end position="302"/>
    </location>
</feature>
<dbReference type="InterPro" id="IPR046341">
    <property type="entry name" value="SET_dom_sf"/>
</dbReference>
<dbReference type="Proteomes" id="UP000465112">
    <property type="component" value="Chromosome 13"/>
</dbReference>
<name>A0A6A5EFM0_PERFL</name>
<evidence type="ECO:0000259" key="2">
    <source>
        <dbReference type="PROSITE" id="PS50280"/>
    </source>
</evidence>
<protein>
    <recommendedName>
        <fullName evidence="2">SET domain-containing protein</fullName>
    </recommendedName>
</protein>
<gene>
    <name evidence="3" type="ORF">PFLUV_G00151940</name>
</gene>
<dbReference type="Pfam" id="PF00856">
    <property type="entry name" value="SET"/>
    <property type="match status" value="1"/>
</dbReference>
<feature type="domain" description="SET" evidence="2">
    <location>
        <begin position="23"/>
        <end position="144"/>
    </location>
</feature>
<feature type="region of interest" description="Disordered" evidence="1">
    <location>
        <begin position="410"/>
        <end position="442"/>
    </location>
</feature>
<dbReference type="Gene3D" id="2.170.270.10">
    <property type="entry name" value="SET domain"/>
    <property type="match status" value="1"/>
</dbReference>
<organism evidence="3 4">
    <name type="scientific">Perca fluviatilis</name>
    <name type="common">European perch</name>
    <dbReference type="NCBI Taxonomy" id="8168"/>
    <lineage>
        <taxon>Eukaryota</taxon>
        <taxon>Metazoa</taxon>
        <taxon>Chordata</taxon>
        <taxon>Craniata</taxon>
        <taxon>Vertebrata</taxon>
        <taxon>Euteleostomi</taxon>
        <taxon>Actinopterygii</taxon>
        <taxon>Neopterygii</taxon>
        <taxon>Teleostei</taxon>
        <taxon>Neoteleostei</taxon>
        <taxon>Acanthomorphata</taxon>
        <taxon>Eupercaria</taxon>
        <taxon>Perciformes</taxon>
        <taxon>Percoidei</taxon>
        <taxon>Percidae</taxon>
        <taxon>Percinae</taxon>
        <taxon>Perca</taxon>
    </lineage>
</organism>
<comment type="caution">
    <text evidence="3">The sequence shown here is derived from an EMBL/GenBank/DDBJ whole genome shotgun (WGS) entry which is preliminary data.</text>
</comment>
<feature type="compositionally biased region" description="Acidic residues" evidence="1">
    <location>
        <begin position="348"/>
        <end position="362"/>
    </location>
</feature>
<evidence type="ECO:0000256" key="1">
    <source>
        <dbReference type="SAM" id="MobiDB-lite"/>
    </source>
</evidence>
<evidence type="ECO:0000313" key="4">
    <source>
        <dbReference type="Proteomes" id="UP000465112"/>
    </source>
</evidence>
<dbReference type="SMART" id="SM00317">
    <property type="entry name" value="SET"/>
    <property type="match status" value="1"/>
</dbReference>
<dbReference type="SUPFAM" id="SSF82199">
    <property type="entry name" value="SET domain"/>
    <property type="match status" value="1"/>
</dbReference>
<dbReference type="EMBL" id="VHII01000013">
    <property type="protein sequence ID" value="KAF1381256.1"/>
    <property type="molecule type" value="Genomic_DNA"/>
</dbReference>
<feature type="region of interest" description="Disordered" evidence="1">
    <location>
        <begin position="348"/>
        <end position="369"/>
    </location>
</feature>
<feature type="compositionally biased region" description="Low complexity" evidence="1">
    <location>
        <begin position="187"/>
        <end position="197"/>
    </location>
</feature>
<feature type="compositionally biased region" description="Basic and acidic residues" evidence="1">
    <location>
        <begin position="320"/>
        <end position="335"/>
    </location>
</feature>
<feature type="region of interest" description="Disordered" evidence="1">
    <location>
        <begin position="463"/>
        <end position="488"/>
    </location>
</feature>